<gene>
    <name evidence="10" type="ORF">HMPREF3187_01432</name>
</gene>
<comment type="caution">
    <text evidence="10">The sequence shown here is derived from an EMBL/GenBank/DDBJ whole genome shotgun (WGS) entry which is preliminary data.</text>
</comment>
<sequence length="680" mass="76638">MEDHKRKINKNKNSQVSFLWSKSAVFVPLVLALLLVISAFGMLMHSNLMIAGLSFLMIVIAGILVYAAFKQAEKAFKEKILTLTEDINSIENEILLQIPLGIILFDDGESIRWMNPYMQNFFKNSEALGNKISEVDDSLFSIYTDLKKESQFTHKGISWENHYLNVGLLQDQHAMYLLDITEYGEIAEIADKNRLVIGNILIDNYDENISGYTDRRKSNVDNFVTKQFAAWARKFGSFVKRLDDDRFLLVSTYGKLLKMEEDKFSIIDSIREATLKANFPITISIGVSYQDKLETTPDIGKMNELAQTNLDLALSRGGDQVVVKIENEKARYYGGKTNPMEKRTHVRSRQIAMSIAKMMERNESIFVMGHDYPDMDAIGACLGIRRIAEMNQRKCYIILNESRINHDIEKLLVELRKDENIRNSIISPEMADEMMQASSLLFIVDVHRPSITVAPKLIEKGNGVVVIDHHRKGEEFPENVLLEYIEPYASSTCELITEFFQYQSTSSQSINRIEATTMLAGIIIDSRNFSLRTGSRTFDAASYLKSCGADSIMIQEFLKEDLSDYIKRSQLIENVEIFPPYYGIAIGDDHTVYSTVVAAQAADTLLSMNGIVASFVIYLREDKRVGISARSMGNVNVQTIMEKLGGGGHLSNAATQISGMSVTEAKDVLLEVIKGDDSTE</sequence>
<dbReference type="EC" id="3.1.4.-" evidence="6"/>
<keyword evidence="5 6" id="KW-0472">Membrane</keyword>
<dbReference type="PROSITE" id="PS50887">
    <property type="entry name" value="GGDEF"/>
    <property type="match status" value="1"/>
</dbReference>
<evidence type="ECO:0000256" key="6">
    <source>
        <dbReference type="PIRNR" id="PIRNR026583"/>
    </source>
</evidence>
<evidence type="ECO:0000256" key="4">
    <source>
        <dbReference type="ARBA" id="ARBA00022989"/>
    </source>
</evidence>
<proteinExistence type="inferred from homology"/>
<keyword evidence="2 6" id="KW-1003">Cell membrane</keyword>
<feature type="binding site" evidence="7">
    <location>
        <position position="445"/>
    </location>
    <ligand>
        <name>Mn(2+)</name>
        <dbReference type="ChEBI" id="CHEBI:29035"/>
        <label>2</label>
    </ligand>
</feature>
<dbReference type="GO" id="GO:0005886">
    <property type="term" value="C:plasma membrane"/>
    <property type="evidence" value="ECO:0007669"/>
    <property type="project" value="UniProtKB-SubCell"/>
</dbReference>
<feature type="binding site" evidence="7">
    <location>
        <position position="370"/>
    </location>
    <ligand>
        <name>Mn(2+)</name>
        <dbReference type="ChEBI" id="CHEBI:29035"/>
        <label>1</label>
    </ligand>
</feature>
<accession>A0A133XTG3</accession>
<dbReference type="PIRSF" id="PIRSF026583">
    <property type="entry name" value="YybT"/>
    <property type="match status" value="1"/>
</dbReference>
<dbReference type="PANTHER" id="PTHR47618:SF2">
    <property type="entry name" value="CYCLIC-DI-AMP PHOSPHODIESTERASE GDPP"/>
    <property type="match status" value="1"/>
</dbReference>
<dbReference type="GO" id="GO:0106409">
    <property type="term" value="F:cyclic-di-AMP phosphodiesterase activity"/>
    <property type="evidence" value="ECO:0007669"/>
    <property type="project" value="RHEA"/>
</dbReference>
<keyword evidence="7" id="KW-0464">Manganese</keyword>
<feature type="binding site" evidence="7">
    <location>
        <position position="469"/>
    </location>
    <ligand>
        <name>Mn(2+)</name>
        <dbReference type="ChEBI" id="CHEBI:29035"/>
        <label>2</label>
    </ligand>
</feature>
<keyword evidence="7" id="KW-0479">Metal-binding</keyword>
<evidence type="ECO:0000256" key="5">
    <source>
        <dbReference type="ARBA" id="ARBA00023136"/>
    </source>
</evidence>
<feature type="transmembrane region" description="Helical" evidence="8">
    <location>
        <begin position="20"/>
        <end position="42"/>
    </location>
</feature>
<dbReference type="AlphaFoldDB" id="A0A133XTG3"/>
<feature type="binding site" evidence="7">
    <location>
        <position position="525"/>
    </location>
    <ligand>
        <name>Mn(2+)</name>
        <dbReference type="ChEBI" id="CHEBI:29035"/>
        <label>2</label>
    </ligand>
</feature>
<dbReference type="InterPro" id="IPR038763">
    <property type="entry name" value="DHH_sf"/>
</dbReference>
<evidence type="ECO:0000259" key="9">
    <source>
        <dbReference type="PROSITE" id="PS50887"/>
    </source>
</evidence>
<dbReference type="GO" id="GO:0016787">
    <property type="term" value="F:hydrolase activity"/>
    <property type="evidence" value="ECO:0007669"/>
    <property type="project" value="UniProtKB-UniRule"/>
</dbReference>
<dbReference type="Gene3D" id="3.90.1640.10">
    <property type="entry name" value="inorganic pyrophosphatase (n-terminal core)"/>
    <property type="match status" value="1"/>
</dbReference>
<evidence type="ECO:0000256" key="7">
    <source>
        <dbReference type="PIRSR" id="PIRSR026583-50"/>
    </source>
</evidence>
<keyword evidence="3 8" id="KW-0812">Transmembrane</keyword>
<feature type="binding site" evidence="7">
    <location>
        <position position="445"/>
    </location>
    <ligand>
        <name>Mn(2+)</name>
        <dbReference type="ChEBI" id="CHEBI:29035"/>
        <label>1</label>
    </ligand>
</feature>
<feature type="binding site" evidence="7">
    <location>
        <position position="374"/>
    </location>
    <ligand>
        <name>Mn(2+)</name>
        <dbReference type="ChEBI" id="CHEBI:29035"/>
        <label>1</label>
    </ligand>
</feature>
<dbReference type="Gene3D" id="3.10.310.30">
    <property type="match status" value="1"/>
</dbReference>
<dbReference type="Proteomes" id="UP000070422">
    <property type="component" value="Unassembled WGS sequence"/>
</dbReference>
<reference evidence="10 11" key="1">
    <citation type="submission" date="2016-01" db="EMBL/GenBank/DDBJ databases">
        <authorList>
            <person name="Oliw E.H."/>
        </authorList>
    </citation>
    <scope>NUCLEOTIDE SEQUENCE [LARGE SCALE GENOMIC DNA]</scope>
    <source>
        <strain evidence="10 11">KA00635</strain>
    </source>
</reference>
<dbReference type="RefSeq" id="WP_060937144.1">
    <property type="nucleotide sequence ID" value="NZ_JASOZP010000032.1"/>
</dbReference>
<dbReference type="InterPro" id="IPR049553">
    <property type="entry name" value="GdpP-like_PAS"/>
</dbReference>
<evidence type="ECO:0000313" key="10">
    <source>
        <dbReference type="EMBL" id="KXB34224.1"/>
    </source>
</evidence>
<feature type="domain" description="GGDEF" evidence="9">
    <location>
        <begin position="171"/>
        <end position="326"/>
    </location>
</feature>
<dbReference type="STRING" id="87541.AWM71_03310"/>
<keyword evidence="6" id="KW-0378">Hydrolase</keyword>
<dbReference type="SUPFAM" id="SSF64182">
    <property type="entry name" value="DHH phosphoesterases"/>
    <property type="match status" value="1"/>
</dbReference>
<dbReference type="InterPro" id="IPR003156">
    <property type="entry name" value="DHHA1_dom"/>
</dbReference>
<protein>
    <recommendedName>
        <fullName evidence="6">Cyclic-di-AMP phosphodiesterase</fullName>
        <ecNumber evidence="6">3.1.4.-</ecNumber>
    </recommendedName>
</protein>
<comment type="similarity">
    <text evidence="6">Belongs to the GdpP/PdeA phosphodiesterase family.</text>
</comment>
<dbReference type="GO" id="GO:0003676">
    <property type="term" value="F:nucleic acid binding"/>
    <property type="evidence" value="ECO:0007669"/>
    <property type="project" value="UniProtKB-UniRule"/>
</dbReference>
<comment type="subcellular location">
    <subcellularLocation>
        <location evidence="1">Cell membrane</location>
        <topology evidence="1">Multi-pass membrane protein</topology>
    </subcellularLocation>
</comment>
<organism evidence="10 11">
    <name type="scientific">Aerococcus christensenii</name>
    <dbReference type="NCBI Taxonomy" id="87541"/>
    <lineage>
        <taxon>Bacteria</taxon>
        <taxon>Bacillati</taxon>
        <taxon>Bacillota</taxon>
        <taxon>Bacilli</taxon>
        <taxon>Lactobacillales</taxon>
        <taxon>Aerococcaceae</taxon>
        <taxon>Aerococcus</taxon>
    </lineage>
</organism>
<dbReference type="InterPro" id="IPR051319">
    <property type="entry name" value="Oligoribo/pAp-PDE_c-di-AMP_PDE"/>
</dbReference>
<dbReference type="Pfam" id="PF01368">
    <property type="entry name" value="DHH"/>
    <property type="match status" value="1"/>
</dbReference>
<dbReference type="PATRIC" id="fig|87541.4.peg.1419"/>
<dbReference type="Pfam" id="PF24898">
    <property type="entry name" value="GGDEF_GdpP"/>
    <property type="match status" value="1"/>
</dbReference>
<feature type="transmembrane region" description="Helical" evidence="8">
    <location>
        <begin position="48"/>
        <end position="69"/>
    </location>
</feature>
<feature type="binding site" evidence="7">
    <location>
        <position position="376"/>
    </location>
    <ligand>
        <name>Mn(2+)</name>
        <dbReference type="ChEBI" id="CHEBI:29035"/>
        <label>2</label>
    </ligand>
</feature>
<evidence type="ECO:0000313" key="11">
    <source>
        <dbReference type="Proteomes" id="UP000070422"/>
    </source>
</evidence>
<dbReference type="InterPro" id="IPR000160">
    <property type="entry name" value="GGDEF_dom"/>
</dbReference>
<evidence type="ECO:0000256" key="2">
    <source>
        <dbReference type="ARBA" id="ARBA00022475"/>
    </source>
</evidence>
<dbReference type="EMBL" id="LSCQ01000081">
    <property type="protein sequence ID" value="KXB34224.1"/>
    <property type="molecule type" value="Genomic_DNA"/>
</dbReference>
<evidence type="ECO:0000256" key="3">
    <source>
        <dbReference type="ARBA" id="ARBA00022692"/>
    </source>
</evidence>
<dbReference type="InterPro" id="IPR014528">
    <property type="entry name" value="GdpP/PdeA"/>
</dbReference>
<dbReference type="Pfam" id="PF21370">
    <property type="entry name" value="PAS_GdpP"/>
    <property type="match status" value="1"/>
</dbReference>
<dbReference type="Pfam" id="PF02272">
    <property type="entry name" value="DHHA1"/>
    <property type="match status" value="1"/>
</dbReference>
<dbReference type="InterPro" id="IPR001667">
    <property type="entry name" value="DDH_dom"/>
</dbReference>
<comment type="cofactor">
    <cofactor evidence="7">
        <name>Mn(2+)</name>
        <dbReference type="ChEBI" id="CHEBI:29035"/>
    </cofactor>
    <text evidence="7">For phosphodiesterase activity, probably binds 2 Mn(2+) per subunit.</text>
</comment>
<keyword evidence="4 8" id="KW-1133">Transmembrane helix</keyword>
<dbReference type="FunFam" id="3.90.1640.10:FF:000002">
    <property type="entry name" value="Cyclic-di-AMP phosphodiesterase"/>
    <property type="match status" value="1"/>
</dbReference>
<evidence type="ECO:0000256" key="1">
    <source>
        <dbReference type="ARBA" id="ARBA00004651"/>
    </source>
</evidence>
<evidence type="ECO:0000256" key="8">
    <source>
        <dbReference type="SAM" id="Phobius"/>
    </source>
</evidence>
<name>A0A133XTG3_9LACT</name>
<dbReference type="Gene3D" id="3.30.450.20">
    <property type="entry name" value="PAS domain"/>
    <property type="match status" value="1"/>
</dbReference>
<comment type="function">
    <text evidence="6">Has phosphodiesterase (PDE) activity against cyclic-di-AMP (c-di-AMP).</text>
</comment>
<dbReference type="PANTHER" id="PTHR47618">
    <property type="entry name" value="BIFUNCTIONAL OLIGORIBONUCLEASE AND PAP PHOSPHATASE NRNA"/>
    <property type="match status" value="1"/>
</dbReference>
<dbReference type="GO" id="GO:0046872">
    <property type="term" value="F:metal ion binding"/>
    <property type="evidence" value="ECO:0007669"/>
    <property type="project" value="UniProtKB-KW"/>
</dbReference>
<comment type="catalytic activity">
    <reaction evidence="6">
        <text>3',3'-c-di-AMP + H2O = 5'-O-phosphonoadenylyl-(3'-&gt;5')-adenosine + H(+)</text>
        <dbReference type="Rhea" id="RHEA:54420"/>
        <dbReference type="ChEBI" id="CHEBI:15377"/>
        <dbReference type="ChEBI" id="CHEBI:15378"/>
        <dbReference type="ChEBI" id="CHEBI:71500"/>
        <dbReference type="ChEBI" id="CHEBI:138171"/>
    </reaction>
</comment>